<evidence type="ECO:0000313" key="5">
    <source>
        <dbReference type="Proteomes" id="UP001415857"/>
    </source>
</evidence>
<evidence type="ECO:0000256" key="1">
    <source>
        <dbReference type="SAM" id="MobiDB-lite"/>
    </source>
</evidence>
<dbReference type="CDD" id="cd01650">
    <property type="entry name" value="RT_nLTR_like"/>
    <property type="match status" value="1"/>
</dbReference>
<keyword evidence="5" id="KW-1185">Reference proteome</keyword>
<dbReference type="InterPro" id="IPR052343">
    <property type="entry name" value="Retrotransposon-Effector_Assoc"/>
</dbReference>
<proteinExistence type="predicted"/>
<dbReference type="AlphaFoldDB" id="A0AAP0X377"/>
<dbReference type="InterPro" id="IPR000477">
    <property type="entry name" value="RT_dom"/>
</dbReference>
<reference evidence="4 5" key="1">
    <citation type="journal article" date="2024" name="Plant J.">
        <title>Genome sequences and population genomics reveal climatic adaptation and genomic divergence between two closely related sweetgum species.</title>
        <authorList>
            <person name="Xu W.Q."/>
            <person name="Ren C.Q."/>
            <person name="Zhang X.Y."/>
            <person name="Comes H.P."/>
            <person name="Liu X.H."/>
            <person name="Li Y.G."/>
            <person name="Kettle C.J."/>
            <person name="Jalonen R."/>
            <person name="Gaisberger H."/>
            <person name="Ma Y.Z."/>
            <person name="Qiu Y.X."/>
        </authorList>
    </citation>
    <scope>NUCLEOTIDE SEQUENCE [LARGE SCALE GENOMIC DNA]</scope>
    <source>
        <strain evidence="4">Hangzhou</strain>
    </source>
</reference>
<keyword evidence="2" id="KW-0732">Signal</keyword>
<organism evidence="4 5">
    <name type="scientific">Liquidambar formosana</name>
    <name type="common">Formosan gum</name>
    <dbReference type="NCBI Taxonomy" id="63359"/>
    <lineage>
        <taxon>Eukaryota</taxon>
        <taxon>Viridiplantae</taxon>
        <taxon>Streptophyta</taxon>
        <taxon>Embryophyta</taxon>
        <taxon>Tracheophyta</taxon>
        <taxon>Spermatophyta</taxon>
        <taxon>Magnoliopsida</taxon>
        <taxon>eudicotyledons</taxon>
        <taxon>Gunneridae</taxon>
        <taxon>Pentapetalae</taxon>
        <taxon>Saxifragales</taxon>
        <taxon>Altingiaceae</taxon>
        <taxon>Liquidambar</taxon>
    </lineage>
</organism>
<feature type="chain" id="PRO_5042816955" description="Reverse transcriptase domain-containing protein" evidence="2">
    <location>
        <begin position="27"/>
        <end position="371"/>
    </location>
</feature>
<dbReference type="PANTHER" id="PTHR46890:SF48">
    <property type="entry name" value="RNA-DIRECTED DNA POLYMERASE"/>
    <property type="match status" value="1"/>
</dbReference>
<dbReference type="Pfam" id="PF00078">
    <property type="entry name" value="RVT_1"/>
    <property type="match status" value="1"/>
</dbReference>
<feature type="domain" description="Reverse transcriptase" evidence="3">
    <location>
        <begin position="101"/>
        <end position="257"/>
    </location>
</feature>
<sequence>MVHEASLTLYVILLLSFQLIPSRTTAARISRTSTLTKQQASPEEKTSDQAETEVNKIGGHVNPDRTWYRVLGGSLSTSKLLKSINFTNVVLIPKVKCPMNMIQLHPISLCNVSYKIIAKVLANRLRLVLPDVISENQSVFVPGHQIMDNILMAHEVMYSLKGRRARKNYSMVIKLDMSKAYDRVEWGFLVTMMYKLGFDGKWIEWIMECVSTILYSFLINGESKGFLQPTRGIRQGDPLSPYLFLICAEGLTAMLHAAELEGHLTGPAVFFSKNTPQGLRTSIATKLGIRNTGGQEKYLGLPMIIGQLKKSLFASIREKVEGRISGWKENLLSQAGKEVVLKTVALAMPNFSMACFKIPVGLCKEINSCLA</sequence>
<dbReference type="Proteomes" id="UP001415857">
    <property type="component" value="Unassembled WGS sequence"/>
</dbReference>
<dbReference type="InterPro" id="IPR043502">
    <property type="entry name" value="DNA/RNA_pol_sf"/>
</dbReference>
<evidence type="ECO:0000313" key="4">
    <source>
        <dbReference type="EMBL" id="KAK9288176.1"/>
    </source>
</evidence>
<feature type="signal peptide" evidence="2">
    <location>
        <begin position="1"/>
        <end position="26"/>
    </location>
</feature>
<comment type="caution">
    <text evidence="4">The sequence shown here is derived from an EMBL/GenBank/DDBJ whole genome shotgun (WGS) entry which is preliminary data.</text>
</comment>
<evidence type="ECO:0000256" key="2">
    <source>
        <dbReference type="SAM" id="SignalP"/>
    </source>
</evidence>
<evidence type="ECO:0000259" key="3">
    <source>
        <dbReference type="Pfam" id="PF00078"/>
    </source>
</evidence>
<protein>
    <recommendedName>
        <fullName evidence="3">Reverse transcriptase domain-containing protein</fullName>
    </recommendedName>
</protein>
<name>A0AAP0X377_LIQFO</name>
<accession>A0AAP0X377</accession>
<dbReference type="PANTHER" id="PTHR46890">
    <property type="entry name" value="NON-LTR RETROLELEMENT REVERSE TRANSCRIPTASE-LIKE PROTEIN-RELATED"/>
    <property type="match status" value="1"/>
</dbReference>
<dbReference type="EMBL" id="JBBPBK010000003">
    <property type="protein sequence ID" value="KAK9288176.1"/>
    <property type="molecule type" value="Genomic_DNA"/>
</dbReference>
<dbReference type="SUPFAM" id="SSF56672">
    <property type="entry name" value="DNA/RNA polymerases"/>
    <property type="match status" value="1"/>
</dbReference>
<gene>
    <name evidence="4" type="ORF">L1049_016625</name>
</gene>
<feature type="region of interest" description="Disordered" evidence="1">
    <location>
        <begin position="31"/>
        <end position="54"/>
    </location>
</feature>